<reference evidence="11 12" key="1">
    <citation type="submission" date="2018-04" db="EMBL/GenBank/DDBJ databases">
        <title>Polynucleobacter sp. UH21B genome.</title>
        <authorList>
            <person name="Hahn M.W."/>
        </authorList>
    </citation>
    <scope>NUCLEOTIDE SEQUENCE [LARGE SCALE GENOMIC DNA]</scope>
    <source>
        <strain evidence="11 12">MWH-UH21B</strain>
    </source>
</reference>
<dbReference type="Pfam" id="PF16363">
    <property type="entry name" value="GDP_Man_Dehyd"/>
    <property type="match status" value="1"/>
</dbReference>
<evidence type="ECO:0000259" key="10">
    <source>
        <dbReference type="Pfam" id="PF16363"/>
    </source>
</evidence>
<keyword evidence="12" id="KW-1185">Reference proteome</keyword>
<dbReference type="NCBIfam" id="NF007956">
    <property type="entry name" value="PRK10675.1"/>
    <property type="match status" value="1"/>
</dbReference>
<gene>
    <name evidence="11" type="primary">galE</name>
    <name evidence="11" type="ORF">DCO17_01560</name>
</gene>
<dbReference type="UniPathway" id="UPA00214"/>
<dbReference type="GO" id="GO:0003978">
    <property type="term" value="F:UDP-glucose 4-epimerase activity"/>
    <property type="evidence" value="ECO:0007669"/>
    <property type="project" value="UniProtKB-UniRule"/>
</dbReference>
<dbReference type="InterPro" id="IPR016040">
    <property type="entry name" value="NAD(P)-bd_dom"/>
</dbReference>
<dbReference type="SUPFAM" id="SSF51735">
    <property type="entry name" value="NAD(P)-binding Rossmann-fold domains"/>
    <property type="match status" value="1"/>
</dbReference>
<dbReference type="RefSeq" id="WP_173955072.1">
    <property type="nucleotide sequence ID" value="NZ_CP028942.1"/>
</dbReference>
<proteinExistence type="inferred from homology"/>
<feature type="domain" description="NAD(P)-binding" evidence="10">
    <location>
        <begin position="4"/>
        <end position="322"/>
    </location>
</feature>
<evidence type="ECO:0000256" key="6">
    <source>
        <dbReference type="ARBA" id="ARBA00018569"/>
    </source>
</evidence>
<evidence type="ECO:0000256" key="1">
    <source>
        <dbReference type="ARBA" id="ARBA00000083"/>
    </source>
</evidence>
<dbReference type="GO" id="GO:0006012">
    <property type="term" value="P:galactose metabolic process"/>
    <property type="evidence" value="ECO:0007669"/>
    <property type="project" value="UniProtKB-UniPathway"/>
</dbReference>
<dbReference type="CDD" id="cd05247">
    <property type="entry name" value="UDP_G4E_1_SDR_e"/>
    <property type="match status" value="1"/>
</dbReference>
<dbReference type="Proteomes" id="UP000503312">
    <property type="component" value="Chromosome"/>
</dbReference>
<comment type="similarity">
    <text evidence="4 9">Belongs to the NAD(P)-dependent epimerase/dehydratase family.</text>
</comment>
<evidence type="ECO:0000256" key="9">
    <source>
        <dbReference type="RuleBase" id="RU366046"/>
    </source>
</evidence>
<protein>
    <recommendedName>
        <fullName evidence="6 9">UDP-glucose 4-epimerase</fullName>
        <ecNumber evidence="5 9">5.1.3.2</ecNumber>
    </recommendedName>
</protein>
<dbReference type="EC" id="5.1.3.2" evidence="5 9"/>
<dbReference type="KEGG" id="ptrp:DCO17_01560"/>
<dbReference type="Gene3D" id="3.40.50.720">
    <property type="entry name" value="NAD(P)-binding Rossmann-like Domain"/>
    <property type="match status" value="1"/>
</dbReference>
<dbReference type="GO" id="GO:0005829">
    <property type="term" value="C:cytosol"/>
    <property type="evidence" value="ECO:0007669"/>
    <property type="project" value="TreeGrafter"/>
</dbReference>
<dbReference type="NCBIfam" id="TIGR01179">
    <property type="entry name" value="galE"/>
    <property type="match status" value="1"/>
</dbReference>
<comment type="subunit">
    <text evidence="9">Homodimer.</text>
</comment>
<dbReference type="PANTHER" id="PTHR43725">
    <property type="entry name" value="UDP-GLUCOSE 4-EPIMERASE"/>
    <property type="match status" value="1"/>
</dbReference>
<dbReference type="InterPro" id="IPR036291">
    <property type="entry name" value="NAD(P)-bd_dom_sf"/>
</dbReference>
<evidence type="ECO:0000313" key="11">
    <source>
        <dbReference type="EMBL" id="QKM64029.1"/>
    </source>
</evidence>
<accession>A0A6M9PTQ5</accession>
<keyword evidence="9" id="KW-0119">Carbohydrate metabolism</keyword>
<dbReference type="AlphaFoldDB" id="A0A6M9PTQ5"/>
<evidence type="ECO:0000313" key="12">
    <source>
        <dbReference type="Proteomes" id="UP000503312"/>
    </source>
</evidence>
<dbReference type="Gene3D" id="3.90.25.10">
    <property type="entry name" value="UDP-galactose 4-epimerase, domain 1"/>
    <property type="match status" value="1"/>
</dbReference>
<sequence>MNILLTGGTGYIGSHNAVVLAQAGHEAILFDNLCNSSKDVVQRLEKIIGKPITFIEGDVRNTELLVEVMRNHQVDAVIHFAGLKAVGESVANPLLYFANNVQGTISLLLAMQQLEIKTFIFSSSATVYGEPVYLPYDEAHPTNPINAYGDTKLQVEIILRDLAKSDPQWKIACLRYFNPVGAHESGFIGDDPSGIPGNLMPYLARVASGSLQYLSVFGKDYETRDGTGERDYIHVMDLAEGHMAALDFLANNSGLHVVNLGTGKPASVLECVKAFEGAVGKNLPIQFAPRRDGDLPIYFAKADLAKEKLGWIAARTLDEMCASAWHFQQVQSSQSKSSTEST</sequence>
<comment type="cofactor">
    <cofactor evidence="2 9">
        <name>NAD(+)</name>
        <dbReference type="ChEBI" id="CHEBI:57540"/>
    </cofactor>
</comment>
<evidence type="ECO:0000256" key="7">
    <source>
        <dbReference type="ARBA" id="ARBA00023027"/>
    </source>
</evidence>
<evidence type="ECO:0000256" key="2">
    <source>
        <dbReference type="ARBA" id="ARBA00001911"/>
    </source>
</evidence>
<dbReference type="PANTHER" id="PTHR43725:SF47">
    <property type="entry name" value="UDP-GLUCOSE 4-EPIMERASE"/>
    <property type="match status" value="1"/>
</dbReference>
<evidence type="ECO:0000256" key="4">
    <source>
        <dbReference type="ARBA" id="ARBA00007637"/>
    </source>
</evidence>
<name>A0A6M9PTQ5_9BURK</name>
<comment type="pathway">
    <text evidence="3 9">Carbohydrate metabolism; galactose metabolism.</text>
</comment>
<organism evidence="11 12">
    <name type="scientific">Polynucleobacter tropicus</name>
    <dbReference type="NCBI Taxonomy" id="1743174"/>
    <lineage>
        <taxon>Bacteria</taxon>
        <taxon>Pseudomonadati</taxon>
        <taxon>Pseudomonadota</taxon>
        <taxon>Betaproteobacteria</taxon>
        <taxon>Burkholderiales</taxon>
        <taxon>Burkholderiaceae</taxon>
        <taxon>Polynucleobacter</taxon>
    </lineage>
</organism>
<evidence type="ECO:0000256" key="5">
    <source>
        <dbReference type="ARBA" id="ARBA00013189"/>
    </source>
</evidence>
<evidence type="ECO:0000256" key="3">
    <source>
        <dbReference type="ARBA" id="ARBA00004947"/>
    </source>
</evidence>
<keyword evidence="7 9" id="KW-0520">NAD</keyword>
<comment type="catalytic activity">
    <reaction evidence="1 9">
        <text>UDP-alpha-D-glucose = UDP-alpha-D-galactose</text>
        <dbReference type="Rhea" id="RHEA:22168"/>
        <dbReference type="ChEBI" id="CHEBI:58885"/>
        <dbReference type="ChEBI" id="CHEBI:66914"/>
        <dbReference type="EC" id="5.1.3.2"/>
    </reaction>
</comment>
<dbReference type="InterPro" id="IPR005886">
    <property type="entry name" value="UDP_G4E"/>
</dbReference>
<keyword evidence="8 9" id="KW-0413">Isomerase</keyword>
<dbReference type="EMBL" id="CP028942">
    <property type="protein sequence ID" value="QKM64029.1"/>
    <property type="molecule type" value="Genomic_DNA"/>
</dbReference>
<evidence type="ECO:0000256" key="8">
    <source>
        <dbReference type="ARBA" id="ARBA00023235"/>
    </source>
</evidence>